<dbReference type="STRING" id="1344418.A0A1D2VDJ0"/>
<evidence type="ECO:0000256" key="8">
    <source>
        <dbReference type="ARBA" id="ARBA00023242"/>
    </source>
</evidence>
<dbReference type="InterPro" id="IPR037218">
    <property type="entry name" value="PTPA_sf"/>
</dbReference>
<evidence type="ECO:0000256" key="7">
    <source>
        <dbReference type="ARBA" id="ARBA00023235"/>
    </source>
</evidence>
<dbReference type="RefSeq" id="XP_020046071.1">
    <property type="nucleotide sequence ID" value="XM_020189773.1"/>
</dbReference>
<dbReference type="InterPro" id="IPR043170">
    <property type="entry name" value="PTPA_C_lid"/>
</dbReference>
<keyword evidence="5 9" id="KW-0963">Cytoplasm</keyword>
<organism evidence="10 11">
    <name type="scientific">Ascoidea rubescens DSM 1968</name>
    <dbReference type="NCBI Taxonomy" id="1344418"/>
    <lineage>
        <taxon>Eukaryota</taxon>
        <taxon>Fungi</taxon>
        <taxon>Dikarya</taxon>
        <taxon>Ascomycota</taxon>
        <taxon>Saccharomycotina</taxon>
        <taxon>Saccharomycetes</taxon>
        <taxon>Ascoideaceae</taxon>
        <taxon>Ascoidea</taxon>
    </lineage>
</organism>
<comment type="subcellular location">
    <subcellularLocation>
        <location evidence="3 9">Cytoplasm</location>
    </subcellularLocation>
    <subcellularLocation>
        <location evidence="2">Nucleus</location>
    </subcellularLocation>
</comment>
<keyword evidence="7 9" id="KW-0413">Isomerase</keyword>
<dbReference type="EMBL" id="KV454484">
    <property type="protein sequence ID" value="ODV59764.1"/>
    <property type="molecule type" value="Genomic_DNA"/>
</dbReference>
<dbReference type="GO" id="GO:0000785">
    <property type="term" value="C:chromatin"/>
    <property type="evidence" value="ECO:0007669"/>
    <property type="project" value="EnsemblFungi"/>
</dbReference>
<name>A0A1D2VDJ0_9ASCO</name>
<feature type="non-terminal residue" evidence="10">
    <location>
        <position position="339"/>
    </location>
</feature>
<evidence type="ECO:0000256" key="4">
    <source>
        <dbReference type="ARBA" id="ARBA00011019"/>
    </source>
</evidence>
<evidence type="ECO:0000256" key="6">
    <source>
        <dbReference type="ARBA" id="ARBA00023110"/>
    </source>
</evidence>
<dbReference type="FunCoup" id="A0A1D2VDJ0">
    <property type="interactions" value="99"/>
</dbReference>
<comment type="catalytic activity">
    <reaction evidence="1 9">
        <text>[protein]-peptidylproline (omega=180) = [protein]-peptidylproline (omega=0)</text>
        <dbReference type="Rhea" id="RHEA:16237"/>
        <dbReference type="Rhea" id="RHEA-COMP:10747"/>
        <dbReference type="Rhea" id="RHEA-COMP:10748"/>
        <dbReference type="ChEBI" id="CHEBI:83833"/>
        <dbReference type="ChEBI" id="CHEBI:83834"/>
        <dbReference type="EC" id="5.2.1.8"/>
    </reaction>
</comment>
<dbReference type="GO" id="GO:0000159">
    <property type="term" value="C:protein phosphatase type 2A complex"/>
    <property type="evidence" value="ECO:0007669"/>
    <property type="project" value="EnsemblFungi"/>
</dbReference>
<dbReference type="GO" id="GO:0005634">
    <property type="term" value="C:nucleus"/>
    <property type="evidence" value="ECO:0007669"/>
    <property type="project" value="UniProtKB-SubCell"/>
</dbReference>
<dbReference type="InParanoid" id="A0A1D2VDJ0"/>
<dbReference type="GO" id="GO:0006357">
    <property type="term" value="P:regulation of transcription by RNA polymerase II"/>
    <property type="evidence" value="ECO:0007669"/>
    <property type="project" value="EnsemblFungi"/>
</dbReference>
<dbReference type="CDD" id="cd04087">
    <property type="entry name" value="PTPA"/>
    <property type="match status" value="1"/>
</dbReference>
<dbReference type="Proteomes" id="UP000095038">
    <property type="component" value="Unassembled WGS sequence"/>
</dbReference>
<dbReference type="PANTHER" id="PTHR10012">
    <property type="entry name" value="SERINE/THREONINE-PROTEIN PHOSPHATASE 2A REGULATORY SUBUNIT B"/>
    <property type="match status" value="1"/>
</dbReference>
<dbReference type="GO" id="GO:0005737">
    <property type="term" value="C:cytoplasm"/>
    <property type="evidence" value="ECO:0007669"/>
    <property type="project" value="UniProtKB-SubCell"/>
</dbReference>
<comment type="similarity">
    <text evidence="4 9">Belongs to the PTPA-type PPIase family.</text>
</comment>
<evidence type="ECO:0000256" key="3">
    <source>
        <dbReference type="ARBA" id="ARBA00004496"/>
    </source>
</evidence>
<sequence length="339" mass="39389">KNPNFIDPIKRIHDSVGTGYFQNSLAIYNLKKIMNRIIELTSSIECPENCLDARIDSGGDKAVSNVLQLLDVLSKYADEIPPFQGPRRYGNLADRDWHKRVANNIDNLLKELLIEPFYKGPSADTFLIEIKFYVLNSFGSKIRLDYGTGHELNFIAFIGGLWMCDVIKNVKGVDFILIFSRYYDLVRKLILNYTLEPAGSHGVWGLDDHFHFSYILGASQFVGKKELFENDNEFKKPMIIRKADDNNKLKKYQTKNLFFNSISFIIKVKRGAFWEHSPMLYDISGIKTWRKILRGLMKMYYEEVLDKFPVIQHFYFGGVLYPWIEMHTGKLLPENIPEE</sequence>
<dbReference type="PANTHER" id="PTHR10012:SF3">
    <property type="entry name" value="SERINE_THREONINE-PROTEIN PHOSPHATASE 2A ACTIVATOR 1"/>
    <property type="match status" value="1"/>
</dbReference>
<keyword evidence="11" id="KW-1185">Reference proteome</keyword>
<evidence type="ECO:0000256" key="9">
    <source>
        <dbReference type="RuleBase" id="RU361210"/>
    </source>
</evidence>
<dbReference type="GeneID" id="30963409"/>
<comment type="function">
    <text evidence="9">PPIases accelerate the folding of proteins. It catalyzes the cis-trans isomerization of proline imidic peptide bonds in oligopeptides.</text>
</comment>
<dbReference type="GO" id="GO:0003755">
    <property type="term" value="F:peptidyl-prolyl cis-trans isomerase activity"/>
    <property type="evidence" value="ECO:0007669"/>
    <property type="project" value="UniProtKB-KW"/>
</dbReference>
<dbReference type="GO" id="GO:0007052">
    <property type="term" value="P:mitotic spindle organization"/>
    <property type="evidence" value="ECO:0007669"/>
    <property type="project" value="EnsemblFungi"/>
</dbReference>
<accession>A0A1D2VDJ0</accession>
<keyword evidence="6 9" id="KW-0697">Rotamase</keyword>
<keyword evidence="8" id="KW-0539">Nucleus</keyword>
<reference evidence="11" key="1">
    <citation type="submission" date="2016-05" db="EMBL/GenBank/DDBJ databases">
        <title>Comparative genomics of biotechnologically important yeasts.</title>
        <authorList>
            <consortium name="DOE Joint Genome Institute"/>
            <person name="Riley R."/>
            <person name="Haridas S."/>
            <person name="Wolfe K.H."/>
            <person name="Lopes M.R."/>
            <person name="Hittinger C.T."/>
            <person name="Goker M."/>
            <person name="Salamov A."/>
            <person name="Wisecaver J."/>
            <person name="Long T.M."/>
            <person name="Aerts A.L."/>
            <person name="Barry K."/>
            <person name="Choi C."/>
            <person name="Clum A."/>
            <person name="Coughlan A.Y."/>
            <person name="Deshpande S."/>
            <person name="Douglass A.P."/>
            <person name="Hanson S.J."/>
            <person name="Klenk H.-P."/>
            <person name="Labutti K."/>
            <person name="Lapidus A."/>
            <person name="Lindquist E."/>
            <person name="Lipzen A."/>
            <person name="Meier-Kolthoff J.P."/>
            <person name="Ohm R.A."/>
            <person name="Otillar R.P."/>
            <person name="Pangilinan J."/>
            <person name="Peng Y."/>
            <person name="Rokas A."/>
            <person name="Rosa C.A."/>
            <person name="Scheuner C."/>
            <person name="Sibirny A.A."/>
            <person name="Slot J.C."/>
            <person name="Stielow J.B."/>
            <person name="Sun H."/>
            <person name="Kurtzman C.P."/>
            <person name="Blackwell M."/>
            <person name="Grigoriev I.V."/>
            <person name="Jeffries T.W."/>
        </authorList>
    </citation>
    <scope>NUCLEOTIDE SEQUENCE [LARGE SCALE GENOMIC DNA]</scope>
    <source>
        <strain evidence="11">DSM 1968</strain>
    </source>
</reference>
<dbReference type="InterPro" id="IPR004327">
    <property type="entry name" value="Phstyr_phstse_ac"/>
</dbReference>
<evidence type="ECO:0000256" key="5">
    <source>
        <dbReference type="ARBA" id="ARBA00022490"/>
    </source>
</evidence>
<protein>
    <recommendedName>
        <fullName evidence="9">Serine/threonine-protein phosphatase 2A activator</fullName>
        <ecNumber evidence="9">5.2.1.8</ecNumber>
    </recommendedName>
    <alternativeName>
        <fullName evidence="9">Phosphotyrosyl phosphatase activator</fullName>
    </alternativeName>
</protein>
<dbReference type="GO" id="GO:0006914">
    <property type="term" value="P:autophagy"/>
    <property type="evidence" value="ECO:0007669"/>
    <property type="project" value="EnsemblFungi"/>
</dbReference>
<evidence type="ECO:0000313" key="10">
    <source>
        <dbReference type="EMBL" id="ODV59764.1"/>
    </source>
</evidence>
<proteinExistence type="inferred from homology"/>
<dbReference type="AlphaFoldDB" id="A0A1D2VDJ0"/>
<dbReference type="PIRSF" id="PIRSF016325">
    <property type="entry name" value="Phstyr_phstse_ac"/>
    <property type="match status" value="1"/>
</dbReference>
<dbReference type="OrthoDB" id="16120at2759"/>
<evidence type="ECO:0000256" key="2">
    <source>
        <dbReference type="ARBA" id="ARBA00004123"/>
    </source>
</evidence>
<dbReference type="Gene3D" id="1.20.120.1150">
    <property type="match status" value="1"/>
</dbReference>
<gene>
    <name evidence="10" type="ORF">ASCRUDRAFT_23088</name>
</gene>
<evidence type="ECO:0000313" key="11">
    <source>
        <dbReference type="Proteomes" id="UP000095038"/>
    </source>
</evidence>
<dbReference type="Pfam" id="PF03095">
    <property type="entry name" value="PTPA"/>
    <property type="match status" value="1"/>
</dbReference>
<evidence type="ECO:0000256" key="1">
    <source>
        <dbReference type="ARBA" id="ARBA00000971"/>
    </source>
</evidence>
<feature type="non-terminal residue" evidence="10">
    <location>
        <position position="1"/>
    </location>
</feature>
<dbReference type="GO" id="GO:0000082">
    <property type="term" value="P:G1/S transition of mitotic cell cycle"/>
    <property type="evidence" value="ECO:0007669"/>
    <property type="project" value="EnsemblFungi"/>
</dbReference>
<dbReference type="SUPFAM" id="SSF140984">
    <property type="entry name" value="PTPA-like"/>
    <property type="match status" value="1"/>
</dbReference>
<dbReference type="GO" id="GO:0008160">
    <property type="term" value="F:protein tyrosine phosphatase activator activity"/>
    <property type="evidence" value="ECO:0007669"/>
    <property type="project" value="TreeGrafter"/>
</dbReference>
<dbReference type="GO" id="GO:0006281">
    <property type="term" value="P:DNA repair"/>
    <property type="evidence" value="ECO:0007669"/>
    <property type="project" value="EnsemblFungi"/>
</dbReference>
<dbReference type="EC" id="5.2.1.8" evidence="9"/>